<dbReference type="AlphaFoldDB" id="E3M9Z3"/>
<dbReference type="eggNOG" id="KOG0748">
    <property type="taxonomic scope" value="Eukaryota"/>
</dbReference>
<dbReference type="Proteomes" id="UP000483820">
    <property type="component" value="Chromosome X"/>
</dbReference>
<reference evidence="2" key="1">
    <citation type="submission" date="2007-07" db="EMBL/GenBank/DDBJ databases">
        <title>PCAP assembly of the Caenorhabditis remanei genome.</title>
        <authorList>
            <consortium name="The Caenorhabditis remanei Sequencing Consortium"/>
            <person name="Wilson R.K."/>
        </authorList>
    </citation>
    <scope>NUCLEOTIDE SEQUENCE [LARGE SCALE GENOMIC DNA]</scope>
    <source>
        <strain evidence="2">PB4641</strain>
    </source>
</reference>
<dbReference type="OrthoDB" id="5842861at2759"/>
<dbReference type="OMA" id="ELERVHY"/>
<dbReference type="KEGG" id="crq:GCK72_022277"/>
<dbReference type="PANTHER" id="PTHR35182">
    <property type="entry name" value="PROTEIN CBG13762"/>
    <property type="match status" value="1"/>
</dbReference>
<keyword evidence="1" id="KW-0732">Signal</keyword>
<feature type="signal peptide" evidence="1">
    <location>
        <begin position="1"/>
        <end position="25"/>
    </location>
</feature>
<proteinExistence type="predicted"/>
<feature type="chain" id="PRO_5015089605" evidence="1">
    <location>
        <begin position="26"/>
        <end position="138"/>
    </location>
</feature>
<dbReference type="SUPFAM" id="SSF48726">
    <property type="entry name" value="Immunoglobulin"/>
    <property type="match status" value="1"/>
</dbReference>
<dbReference type="CTD" id="9809663"/>
<reference evidence="3 5" key="2">
    <citation type="submission" date="2019-12" db="EMBL/GenBank/DDBJ databases">
        <title>Chromosome-level assembly of the Caenorhabditis remanei genome.</title>
        <authorList>
            <person name="Teterina A.A."/>
            <person name="Willis J.H."/>
            <person name="Phillips P.C."/>
        </authorList>
    </citation>
    <scope>NUCLEOTIDE SEQUENCE [LARGE SCALE GENOMIC DNA]</scope>
    <source>
        <strain evidence="3 5">PX506</strain>
        <tissue evidence="3">Whole organism</tissue>
    </source>
</reference>
<dbReference type="HOGENOM" id="CLU_1929504_0_0_1"/>
<evidence type="ECO:0000313" key="2">
    <source>
        <dbReference type="EMBL" id="EFO96734.1"/>
    </source>
</evidence>
<protein>
    <submittedName>
        <fullName evidence="2">Uncharacterized protein</fullName>
    </submittedName>
</protein>
<organism evidence="4">
    <name type="scientific">Caenorhabditis remanei</name>
    <name type="common">Caenorhabditis vulgaris</name>
    <dbReference type="NCBI Taxonomy" id="31234"/>
    <lineage>
        <taxon>Eukaryota</taxon>
        <taxon>Metazoa</taxon>
        <taxon>Ecdysozoa</taxon>
        <taxon>Nematoda</taxon>
        <taxon>Chromadorea</taxon>
        <taxon>Rhabditida</taxon>
        <taxon>Rhabditina</taxon>
        <taxon>Rhabditomorpha</taxon>
        <taxon>Rhabditoidea</taxon>
        <taxon>Rhabditidae</taxon>
        <taxon>Peloderinae</taxon>
        <taxon>Caenorhabditis</taxon>
    </lineage>
</organism>
<sequence length="138" mass="15736">MSPVHFKCILIILTFHFVIVEPALTVYPVKVGETLILDIGREVKEWKRVRNGIEETIRPCGKNEKKTDVCNVWITSNSKKAGDGREHMNENGTLVIKNFQSSDSGDYFSNDELERVHYTADGQIWKLARSKIAVFPLD</sequence>
<accession>E3M9Z3</accession>
<dbReference type="InterPro" id="IPR036179">
    <property type="entry name" value="Ig-like_dom_sf"/>
</dbReference>
<evidence type="ECO:0000313" key="3">
    <source>
        <dbReference type="EMBL" id="KAF1745830.1"/>
    </source>
</evidence>
<dbReference type="Proteomes" id="UP000008281">
    <property type="component" value="Unassembled WGS sequence"/>
</dbReference>
<name>E3M9Z3_CAERE</name>
<keyword evidence="4" id="KW-1185">Reference proteome</keyword>
<dbReference type="InterPro" id="IPR013783">
    <property type="entry name" value="Ig-like_fold"/>
</dbReference>
<dbReference type="PANTHER" id="PTHR35182:SF9">
    <property type="entry name" value="TRANSTHYRETIN-RELATED FAMILY DOMAIN"/>
    <property type="match status" value="1"/>
</dbReference>
<evidence type="ECO:0000313" key="5">
    <source>
        <dbReference type="Proteomes" id="UP000483820"/>
    </source>
</evidence>
<dbReference type="Gene3D" id="2.60.40.10">
    <property type="entry name" value="Immunoglobulins"/>
    <property type="match status" value="1"/>
</dbReference>
<evidence type="ECO:0000256" key="1">
    <source>
        <dbReference type="SAM" id="SignalP"/>
    </source>
</evidence>
<dbReference type="FunCoup" id="E3M9Z3">
    <property type="interactions" value="422"/>
</dbReference>
<dbReference type="RefSeq" id="XP_003106894.1">
    <property type="nucleotide sequence ID" value="XM_003106846.1"/>
</dbReference>
<dbReference type="EMBL" id="WUAV01000006">
    <property type="protein sequence ID" value="KAF1745830.1"/>
    <property type="molecule type" value="Genomic_DNA"/>
</dbReference>
<gene>
    <name evidence="2" type="ORF">CRE_17191</name>
    <name evidence="3" type="ORF">GCK72_022277</name>
</gene>
<dbReference type="GeneID" id="9809663"/>
<evidence type="ECO:0000313" key="4">
    <source>
        <dbReference type="Proteomes" id="UP000008281"/>
    </source>
</evidence>
<dbReference type="EMBL" id="DS268431">
    <property type="protein sequence ID" value="EFO96734.1"/>
    <property type="molecule type" value="Genomic_DNA"/>
</dbReference>